<dbReference type="EMBL" id="BPLR01020247">
    <property type="protein sequence ID" value="GIX76359.1"/>
    <property type="molecule type" value="Genomic_DNA"/>
</dbReference>
<dbReference type="Proteomes" id="UP001054945">
    <property type="component" value="Unassembled WGS sequence"/>
</dbReference>
<sequence>MNDPTGPSLKVPPLQDPVSQELQQHSSNFIMFLPHNFRSPDIGPPNLEICVLPAQLRGTRAIIKSTASLGAGITELH</sequence>
<reference evidence="2 3" key="1">
    <citation type="submission" date="2021-06" db="EMBL/GenBank/DDBJ databases">
        <title>Caerostris extrusa draft genome.</title>
        <authorList>
            <person name="Kono N."/>
            <person name="Arakawa K."/>
        </authorList>
    </citation>
    <scope>NUCLEOTIDE SEQUENCE [LARGE SCALE GENOMIC DNA]</scope>
</reference>
<organism evidence="2 3">
    <name type="scientific">Caerostris extrusa</name>
    <name type="common">Bark spider</name>
    <name type="synonym">Caerostris bankana</name>
    <dbReference type="NCBI Taxonomy" id="172846"/>
    <lineage>
        <taxon>Eukaryota</taxon>
        <taxon>Metazoa</taxon>
        <taxon>Ecdysozoa</taxon>
        <taxon>Arthropoda</taxon>
        <taxon>Chelicerata</taxon>
        <taxon>Arachnida</taxon>
        <taxon>Araneae</taxon>
        <taxon>Araneomorphae</taxon>
        <taxon>Entelegynae</taxon>
        <taxon>Araneoidea</taxon>
        <taxon>Araneidae</taxon>
        <taxon>Caerostris</taxon>
    </lineage>
</organism>
<gene>
    <name evidence="2" type="ORF">CEXT_546011</name>
</gene>
<evidence type="ECO:0000313" key="2">
    <source>
        <dbReference type="EMBL" id="GIX76359.1"/>
    </source>
</evidence>
<accession>A0AAV4MVC2</accession>
<keyword evidence="3" id="KW-1185">Reference proteome</keyword>
<comment type="caution">
    <text evidence="2">The sequence shown here is derived from an EMBL/GenBank/DDBJ whole genome shotgun (WGS) entry which is preliminary data.</text>
</comment>
<dbReference type="AlphaFoldDB" id="A0AAV4MVC2"/>
<protein>
    <submittedName>
        <fullName evidence="2">Uncharacterized protein</fullName>
    </submittedName>
</protein>
<evidence type="ECO:0000256" key="1">
    <source>
        <dbReference type="SAM" id="MobiDB-lite"/>
    </source>
</evidence>
<feature type="region of interest" description="Disordered" evidence="1">
    <location>
        <begin position="1"/>
        <end position="20"/>
    </location>
</feature>
<proteinExistence type="predicted"/>
<name>A0AAV4MVC2_CAEEX</name>
<evidence type="ECO:0000313" key="3">
    <source>
        <dbReference type="Proteomes" id="UP001054945"/>
    </source>
</evidence>